<comment type="caution">
    <text evidence="1">The sequence shown here is derived from an EMBL/GenBank/DDBJ whole genome shotgun (WGS) entry which is preliminary data.</text>
</comment>
<dbReference type="AlphaFoldDB" id="A0A0F9MDB9"/>
<proteinExistence type="predicted"/>
<evidence type="ECO:0000313" key="1">
    <source>
        <dbReference type="EMBL" id="KKN03849.1"/>
    </source>
</evidence>
<gene>
    <name evidence="1" type="ORF">LCGC14_1103560</name>
</gene>
<sequence>MNPPAKFTAVINRKRYSIQHSTLIADDVYWNGHNMERSGHNRFLYRTKNGTFFAFHMTMWIGESDRIEALSETEAYNLYEGPLSEHHVSADEAFPNITIADA</sequence>
<accession>A0A0F9MDB9</accession>
<dbReference type="EMBL" id="LAZR01004989">
    <property type="protein sequence ID" value="KKN03849.1"/>
    <property type="molecule type" value="Genomic_DNA"/>
</dbReference>
<reference evidence="1" key="1">
    <citation type="journal article" date="2015" name="Nature">
        <title>Complex archaea that bridge the gap between prokaryotes and eukaryotes.</title>
        <authorList>
            <person name="Spang A."/>
            <person name="Saw J.H."/>
            <person name="Jorgensen S.L."/>
            <person name="Zaremba-Niedzwiedzka K."/>
            <person name="Martijn J."/>
            <person name="Lind A.E."/>
            <person name="van Eijk R."/>
            <person name="Schleper C."/>
            <person name="Guy L."/>
            <person name="Ettema T.J."/>
        </authorList>
    </citation>
    <scope>NUCLEOTIDE SEQUENCE</scope>
</reference>
<name>A0A0F9MDB9_9ZZZZ</name>
<organism evidence="1">
    <name type="scientific">marine sediment metagenome</name>
    <dbReference type="NCBI Taxonomy" id="412755"/>
    <lineage>
        <taxon>unclassified sequences</taxon>
        <taxon>metagenomes</taxon>
        <taxon>ecological metagenomes</taxon>
    </lineage>
</organism>
<protein>
    <submittedName>
        <fullName evidence="1">Uncharacterized protein</fullName>
    </submittedName>
</protein>